<evidence type="ECO:0000313" key="1">
    <source>
        <dbReference type="EMBL" id="THH00467.1"/>
    </source>
</evidence>
<evidence type="ECO:0000313" key="2">
    <source>
        <dbReference type="Proteomes" id="UP000308199"/>
    </source>
</evidence>
<dbReference type="InterPro" id="IPR029063">
    <property type="entry name" value="SAM-dependent_MTases_sf"/>
</dbReference>
<dbReference type="Gene3D" id="3.40.50.150">
    <property type="entry name" value="Vaccinia Virus protein VP39"/>
    <property type="match status" value="1"/>
</dbReference>
<dbReference type="OrthoDB" id="413520at2759"/>
<dbReference type="Proteomes" id="UP000308199">
    <property type="component" value="Unassembled WGS sequence"/>
</dbReference>
<protein>
    <submittedName>
        <fullName evidence="1">Uncharacterized protein</fullName>
    </submittedName>
</protein>
<gene>
    <name evidence="1" type="ORF">EW145_g7075</name>
</gene>
<name>A0A4S4KQC5_9AGAM</name>
<reference evidence="1 2" key="1">
    <citation type="submission" date="2019-02" db="EMBL/GenBank/DDBJ databases">
        <title>Genome sequencing of the rare red list fungi Phellinidium pouzarii.</title>
        <authorList>
            <person name="Buettner E."/>
            <person name="Kellner H."/>
        </authorList>
    </citation>
    <scope>NUCLEOTIDE SEQUENCE [LARGE SCALE GENOMIC DNA]</scope>
    <source>
        <strain evidence="1 2">DSM 108285</strain>
    </source>
</reference>
<dbReference type="EMBL" id="SGPK01000632">
    <property type="protein sequence ID" value="THH00467.1"/>
    <property type="molecule type" value="Genomic_DNA"/>
</dbReference>
<comment type="caution">
    <text evidence="1">The sequence shown here is derived from an EMBL/GenBank/DDBJ whole genome shotgun (WGS) entry which is preliminary data.</text>
</comment>
<sequence>MEVLDGNIKGNAHWFPSVRPETVVLDWNDETLPSEVQDGVDFIMYDRPISHFWTRMADVTYNTDSFPALIDTLARIRQLRPDCAPAVLLAYKERHPDERRLWDMTRTIGLRLDEVARVSGACGNPVEIFVGTFHYED</sequence>
<dbReference type="GO" id="GO:0008757">
    <property type="term" value="F:S-adenosylmethionine-dependent methyltransferase activity"/>
    <property type="evidence" value="ECO:0007669"/>
    <property type="project" value="UniProtKB-ARBA"/>
</dbReference>
<dbReference type="Pfam" id="PF10294">
    <property type="entry name" value="Methyltransf_16"/>
    <property type="match status" value="1"/>
</dbReference>
<dbReference type="InterPro" id="IPR019410">
    <property type="entry name" value="Methyltransf_16"/>
</dbReference>
<organism evidence="1 2">
    <name type="scientific">Phellinidium pouzarii</name>
    <dbReference type="NCBI Taxonomy" id="167371"/>
    <lineage>
        <taxon>Eukaryota</taxon>
        <taxon>Fungi</taxon>
        <taxon>Dikarya</taxon>
        <taxon>Basidiomycota</taxon>
        <taxon>Agaricomycotina</taxon>
        <taxon>Agaricomycetes</taxon>
        <taxon>Hymenochaetales</taxon>
        <taxon>Hymenochaetaceae</taxon>
        <taxon>Phellinidium</taxon>
    </lineage>
</organism>
<accession>A0A4S4KQC5</accession>
<dbReference type="AlphaFoldDB" id="A0A4S4KQC5"/>
<keyword evidence="2" id="KW-1185">Reference proteome</keyword>
<proteinExistence type="predicted"/>